<gene>
    <name evidence="1" type="ORF">TeGR_g596</name>
</gene>
<comment type="caution">
    <text evidence="1">The sequence shown here is derived from an EMBL/GenBank/DDBJ whole genome shotgun (WGS) entry which is preliminary data.</text>
</comment>
<organism evidence="1 2">
    <name type="scientific">Tetraparma gracilis</name>
    <dbReference type="NCBI Taxonomy" id="2962635"/>
    <lineage>
        <taxon>Eukaryota</taxon>
        <taxon>Sar</taxon>
        <taxon>Stramenopiles</taxon>
        <taxon>Ochrophyta</taxon>
        <taxon>Bolidophyceae</taxon>
        <taxon>Parmales</taxon>
        <taxon>Triparmaceae</taxon>
        <taxon>Tetraparma</taxon>
    </lineage>
</organism>
<dbReference type="Proteomes" id="UP001165060">
    <property type="component" value="Unassembled WGS sequence"/>
</dbReference>
<name>A0ABQ6ME44_9STRA</name>
<reference evidence="1 2" key="1">
    <citation type="journal article" date="2023" name="Commun. Biol.">
        <title>Genome analysis of Parmales, the sister group of diatoms, reveals the evolutionary specialization of diatoms from phago-mixotrophs to photoautotrophs.</title>
        <authorList>
            <person name="Ban H."/>
            <person name="Sato S."/>
            <person name="Yoshikawa S."/>
            <person name="Yamada K."/>
            <person name="Nakamura Y."/>
            <person name="Ichinomiya M."/>
            <person name="Sato N."/>
            <person name="Blanc-Mathieu R."/>
            <person name="Endo H."/>
            <person name="Kuwata A."/>
            <person name="Ogata H."/>
        </authorList>
    </citation>
    <scope>NUCLEOTIDE SEQUENCE [LARGE SCALE GENOMIC DNA]</scope>
</reference>
<sequence>TMVATVFSDDACSDGRGCGGDDSGLIYKNDQYLEGYENKNYDSMCIDGEHGEDDYYGISLLMRSYMHGAGNYMMTMDAKVFSDAVCSDGRGCGGDDSGPIYWYKNYRYENYDSMCIDSEHGEDDYYGCVL</sequence>
<proteinExistence type="predicted"/>
<evidence type="ECO:0000313" key="2">
    <source>
        <dbReference type="Proteomes" id="UP001165060"/>
    </source>
</evidence>
<accession>A0ABQ6ME44</accession>
<evidence type="ECO:0000313" key="1">
    <source>
        <dbReference type="EMBL" id="GMI24427.1"/>
    </source>
</evidence>
<dbReference type="EMBL" id="BRYB01002714">
    <property type="protein sequence ID" value="GMI24427.1"/>
    <property type="molecule type" value="Genomic_DNA"/>
</dbReference>
<protein>
    <submittedName>
        <fullName evidence="1">Uncharacterized protein</fullName>
    </submittedName>
</protein>
<keyword evidence="2" id="KW-1185">Reference proteome</keyword>
<feature type="non-terminal residue" evidence="1">
    <location>
        <position position="1"/>
    </location>
</feature>